<feature type="compositionally biased region" description="Polar residues" evidence="1">
    <location>
        <begin position="1"/>
        <end position="17"/>
    </location>
</feature>
<protein>
    <recommendedName>
        <fullName evidence="4">SP-RING-type domain-containing protein</fullName>
    </recommendedName>
</protein>
<dbReference type="EMBL" id="JAPFFF010000001">
    <property type="protein sequence ID" value="KAK8899525.1"/>
    <property type="molecule type" value="Genomic_DNA"/>
</dbReference>
<proteinExistence type="predicted"/>
<name>A0ABR2LB48_9EUKA</name>
<feature type="compositionally biased region" description="Low complexity" evidence="1">
    <location>
        <begin position="32"/>
        <end position="53"/>
    </location>
</feature>
<feature type="region of interest" description="Disordered" evidence="1">
    <location>
        <begin position="1"/>
        <end position="84"/>
    </location>
</feature>
<evidence type="ECO:0000256" key="1">
    <source>
        <dbReference type="SAM" id="MobiDB-lite"/>
    </source>
</evidence>
<sequence>MQPNPNSNDISRMQSQPHPGYQFPPQYPLPITGALQQTPQLQPQAYNQLQQSQIPRRQRNQKKISSNPPGIPPPVQQRNQMPQQTQISVHQYIQANCAQDPDHQNLYKMVFPNTNIPIDNFIVQLLKKFHENNHYTNFFKQLPIPSLYERNEFEPRVYFPHISNNPSGYEFNIDTKNPNISKTFLVCYYVNYELQNMKIPNNTKLMISKFQSNQNDTFDCYQFGESGQCFYYILNATRFQYPIYINPTMENYIFIVVPCKQKPGDLIKRQFLQKKPNIPLDLHQFNVSCPCHHSSYDFDHLINLIFSHGDVICSACKKPIILDKLDVAYSDATEMISMILAANIQSKIFANADTNLVNEFIVDKDKDDSDDNGDFQLYDFQDSQEYIDTMNSMFST</sequence>
<dbReference type="Proteomes" id="UP001470230">
    <property type="component" value="Unassembled WGS sequence"/>
</dbReference>
<reference evidence="2 3" key="1">
    <citation type="submission" date="2024-04" db="EMBL/GenBank/DDBJ databases">
        <title>Tritrichomonas musculus Genome.</title>
        <authorList>
            <person name="Alves-Ferreira E."/>
            <person name="Grigg M."/>
            <person name="Lorenzi H."/>
            <person name="Galac M."/>
        </authorList>
    </citation>
    <scope>NUCLEOTIDE SEQUENCE [LARGE SCALE GENOMIC DNA]</scope>
    <source>
        <strain evidence="2 3">EAF2021</strain>
    </source>
</reference>
<organism evidence="2 3">
    <name type="scientific">Tritrichomonas musculus</name>
    <dbReference type="NCBI Taxonomy" id="1915356"/>
    <lineage>
        <taxon>Eukaryota</taxon>
        <taxon>Metamonada</taxon>
        <taxon>Parabasalia</taxon>
        <taxon>Tritrichomonadida</taxon>
        <taxon>Tritrichomonadidae</taxon>
        <taxon>Tritrichomonas</taxon>
    </lineage>
</organism>
<evidence type="ECO:0008006" key="4">
    <source>
        <dbReference type="Google" id="ProtNLM"/>
    </source>
</evidence>
<evidence type="ECO:0000313" key="2">
    <source>
        <dbReference type="EMBL" id="KAK8899525.1"/>
    </source>
</evidence>
<gene>
    <name evidence="2" type="ORF">M9Y10_001841</name>
</gene>
<accession>A0ABR2LB48</accession>
<comment type="caution">
    <text evidence="2">The sequence shown here is derived from an EMBL/GenBank/DDBJ whole genome shotgun (WGS) entry which is preliminary data.</text>
</comment>
<keyword evidence="3" id="KW-1185">Reference proteome</keyword>
<evidence type="ECO:0000313" key="3">
    <source>
        <dbReference type="Proteomes" id="UP001470230"/>
    </source>
</evidence>